<dbReference type="RefSeq" id="XP_033806346.1">
    <property type="nucleotide sequence ID" value="XM_033950455.1"/>
</dbReference>
<dbReference type="Proteomes" id="UP000515159">
    <property type="component" value="Chromosome 6"/>
</dbReference>
<dbReference type="PANTHER" id="PTHR10339:SF19">
    <property type="entry name" value="GPI-LINKED NAD(P)(+)--ARGININE ADP-RIBOSYLTRANSFERASE 1"/>
    <property type="match status" value="1"/>
</dbReference>
<dbReference type="GO" id="GO:0106274">
    <property type="term" value="F:NAD+-protein-arginine ADP-ribosyltransferase activity"/>
    <property type="evidence" value="ECO:0007669"/>
    <property type="project" value="UniProtKB-EC"/>
</dbReference>
<evidence type="ECO:0000256" key="4">
    <source>
        <dbReference type="ARBA" id="ARBA00022695"/>
    </source>
</evidence>
<comment type="similarity">
    <text evidence="1 10">Belongs to the Arg-specific ADP-ribosyltransferase family.</text>
</comment>
<keyword evidence="5" id="KW-0732">Signal</keyword>
<keyword evidence="7 10" id="KW-0520">NAD</keyword>
<dbReference type="Gene3D" id="3.90.176.10">
    <property type="entry name" value="Toxin ADP-ribosyltransferase, Chain A, domain 1"/>
    <property type="match status" value="1"/>
</dbReference>
<dbReference type="GeneID" id="117363131"/>
<proteinExistence type="inferred from homology"/>
<evidence type="ECO:0000256" key="3">
    <source>
        <dbReference type="ARBA" id="ARBA00022679"/>
    </source>
</evidence>
<keyword evidence="11" id="KW-1185">Reference proteome</keyword>
<name>A0A6P8RM40_GEOSA</name>
<evidence type="ECO:0000256" key="6">
    <source>
        <dbReference type="ARBA" id="ARBA00022857"/>
    </source>
</evidence>
<dbReference type="FunFam" id="3.90.176.10:FF:000001">
    <property type="entry name" value="NAD(P)(+)--arginine ADP-ribosyltransferase"/>
    <property type="match status" value="1"/>
</dbReference>
<evidence type="ECO:0000256" key="8">
    <source>
        <dbReference type="ARBA" id="ARBA00023157"/>
    </source>
</evidence>
<evidence type="ECO:0000256" key="2">
    <source>
        <dbReference type="ARBA" id="ARBA00022676"/>
    </source>
</evidence>
<keyword evidence="6 10" id="KW-0521">NADP</keyword>
<evidence type="ECO:0000256" key="1">
    <source>
        <dbReference type="ARBA" id="ARBA00009558"/>
    </source>
</evidence>
<dbReference type="SUPFAM" id="SSF56399">
    <property type="entry name" value="ADP-ribosylation"/>
    <property type="match status" value="1"/>
</dbReference>
<dbReference type="CTD" id="417"/>
<organism evidence="11 12">
    <name type="scientific">Geotrypetes seraphini</name>
    <name type="common">Gaboon caecilian</name>
    <name type="synonym">Caecilia seraphini</name>
    <dbReference type="NCBI Taxonomy" id="260995"/>
    <lineage>
        <taxon>Eukaryota</taxon>
        <taxon>Metazoa</taxon>
        <taxon>Chordata</taxon>
        <taxon>Craniata</taxon>
        <taxon>Vertebrata</taxon>
        <taxon>Euteleostomi</taxon>
        <taxon>Amphibia</taxon>
        <taxon>Gymnophiona</taxon>
        <taxon>Geotrypetes</taxon>
    </lineage>
</organism>
<dbReference type="EC" id="2.4.2.31" evidence="10"/>
<dbReference type="InterPro" id="IPR000768">
    <property type="entry name" value="ART"/>
</dbReference>
<dbReference type="GO" id="GO:0003950">
    <property type="term" value="F:NAD+ poly-ADP-ribosyltransferase activity"/>
    <property type="evidence" value="ECO:0007669"/>
    <property type="project" value="TreeGrafter"/>
</dbReference>
<evidence type="ECO:0000256" key="7">
    <source>
        <dbReference type="ARBA" id="ARBA00023027"/>
    </source>
</evidence>
<dbReference type="PROSITE" id="PS51996">
    <property type="entry name" value="TR_MART"/>
    <property type="match status" value="1"/>
</dbReference>
<keyword evidence="8" id="KW-1015">Disulfide bond</keyword>
<keyword evidence="4" id="KW-0548">Nucleotidyltransferase</keyword>
<evidence type="ECO:0000313" key="12">
    <source>
        <dbReference type="RefSeq" id="XP_033806346.1"/>
    </source>
</evidence>
<dbReference type="PROSITE" id="PS01291">
    <property type="entry name" value="ART"/>
    <property type="match status" value="1"/>
</dbReference>
<gene>
    <name evidence="12" type="primary">ART1</name>
</gene>
<dbReference type="KEGG" id="gsh:117363131"/>
<dbReference type="AlphaFoldDB" id="A0A6P8RM40"/>
<comment type="catalytic activity">
    <reaction evidence="9 10">
        <text>L-arginyl-[protein] + NAD(+) = N(omega)-(ADP-D-ribosyl)-L-arginyl-[protein] + nicotinamide + H(+)</text>
        <dbReference type="Rhea" id="RHEA:19149"/>
        <dbReference type="Rhea" id="RHEA-COMP:10532"/>
        <dbReference type="Rhea" id="RHEA-COMP:15087"/>
        <dbReference type="ChEBI" id="CHEBI:15378"/>
        <dbReference type="ChEBI" id="CHEBI:17154"/>
        <dbReference type="ChEBI" id="CHEBI:29965"/>
        <dbReference type="ChEBI" id="CHEBI:57540"/>
        <dbReference type="ChEBI" id="CHEBI:142554"/>
        <dbReference type="EC" id="2.4.2.31"/>
    </reaction>
</comment>
<dbReference type="InterPro" id="IPR050999">
    <property type="entry name" value="ADP-ribosyltransferase_ARG"/>
</dbReference>
<sequence>MFLGSANAKLCTQCEQKAEKQLVRMGPPYTPVLGLLSIVLLMDVPQARSYNIQKRGIFSPHESTLDMARASFDDQYVGCTDVMEAELGQLNQTEYTTNRDYAEAWEAARSQWEDRRKNFALPHGFKDEHAIAILTYTTNSPLHKEFNAAVREAGRSREYYLKNFRFKTLHFLLTKALQILDKETTPKCHRVYRGIRGIRFRSEEKKPVRFGQFTSSSLSNENALQFGQDTLFNIETCYGVNIKNFSFFPLEEEVLIPPFETFKVTNFTKLQNRTVINLHSIDVSSNYNCEFAKERKCKSPKCRFNSAATYARSLASVLPLLSACWGLVMMMDALEISCLLH</sequence>
<dbReference type="Pfam" id="PF01129">
    <property type="entry name" value="ART"/>
    <property type="match status" value="1"/>
</dbReference>
<evidence type="ECO:0000313" key="11">
    <source>
        <dbReference type="Proteomes" id="UP000515159"/>
    </source>
</evidence>
<dbReference type="PANTHER" id="PTHR10339">
    <property type="entry name" value="ADP-RIBOSYLTRANSFERASE"/>
    <property type="match status" value="1"/>
</dbReference>
<protein>
    <recommendedName>
        <fullName evidence="10">NAD(P)(+)--arginine ADP-ribosyltransferase</fullName>
        <ecNumber evidence="10">2.4.2.31</ecNumber>
    </recommendedName>
    <alternativeName>
        <fullName evidence="10">Mono(ADP-ribosyl)transferase</fullName>
    </alternativeName>
</protein>
<keyword evidence="3 10" id="KW-0808">Transferase</keyword>
<dbReference type="FunCoup" id="A0A6P8RM40">
    <property type="interactions" value="442"/>
</dbReference>
<reference evidence="12" key="1">
    <citation type="submission" date="2025-08" db="UniProtKB">
        <authorList>
            <consortium name="RefSeq"/>
        </authorList>
    </citation>
    <scope>IDENTIFICATION</scope>
</reference>
<dbReference type="PRINTS" id="PR00970">
    <property type="entry name" value="RIBTRNSFRASE"/>
</dbReference>
<accession>A0A6P8RM40</accession>
<evidence type="ECO:0000256" key="5">
    <source>
        <dbReference type="ARBA" id="ARBA00022729"/>
    </source>
</evidence>
<dbReference type="GO" id="GO:0016779">
    <property type="term" value="F:nucleotidyltransferase activity"/>
    <property type="evidence" value="ECO:0007669"/>
    <property type="project" value="UniProtKB-KW"/>
</dbReference>
<evidence type="ECO:0000256" key="9">
    <source>
        <dbReference type="ARBA" id="ARBA00047597"/>
    </source>
</evidence>
<dbReference type="OrthoDB" id="423533at2759"/>
<dbReference type="InParanoid" id="A0A6P8RM40"/>
<keyword evidence="2 10" id="KW-0328">Glycosyltransferase</keyword>
<evidence type="ECO:0000256" key="10">
    <source>
        <dbReference type="RuleBase" id="RU361228"/>
    </source>
</evidence>